<feature type="transmembrane region" description="Helical" evidence="2">
    <location>
        <begin position="184"/>
        <end position="202"/>
    </location>
</feature>
<feature type="compositionally biased region" description="Basic and acidic residues" evidence="1">
    <location>
        <begin position="1"/>
        <end position="12"/>
    </location>
</feature>
<dbReference type="EMBL" id="JAVRFL010000012">
    <property type="protein sequence ID" value="MDT0529809.1"/>
    <property type="molecule type" value="Genomic_DNA"/>
</dbReference>
<feature type="region of interest" description="Disordered" evidence="1">
    <location>
        <begin position="1"/>
        <end position="36"/>
    </location>
</feature>
<evidence type="ECO:0000256" key="2">
    <source>
        <dbReference type="SAM" id="Phobius"/>
    </source>
</evidence>
<evidence type="ECO:0000256" key="1">
    <source>
        <dbReference type="SAM" id="MobiDB-lite"/>
    </source>
</evidence>
<reference evidence="3" key="1">
    <citation type="submission" date="2023-09" db="EMBL/GenBank/DDBJ databases">
        <title>30 novel species of actinomycetes from the DSMZ collection.</title>
        <authorList>
            <person name="Nouioui I."/>
        </authorList>
    </citation>
    <scope>NUCLEOTIDE SEQUENCE</scope>
    <source>
        <strain evidence="3">DSM 115977</strain>
    </source>
</reference>
<dbReference type="Proteomes" id="UP001180973">
    <property type="component" value="Unassembled WGS sequence"/>
</dbReference>
<feature type="compositionally biased region" description="Basic and acidic residues" evidence="1">
    <location>
        <begin position="348"/>
        <end position="364"/>
    </location>
</feature>
<evidence type="ECO:0000313" key="4">
    <source>
        <dbReference type="Proteomes" id="UP001180973"/>
    </source>
</evidence>
<feature type="transmembrane region" description="Helical" evidence="2">
    <location>
        <begin position="153"/>
        <end position="172"/>
    </location>
</feature>
<feature type="compositionally biased region" description="Low complexity" evidence="1">
    <location>
        <begin position="23"/>
        <end position="36"/>
    </location>
</feature>
<feature type="compositionally biased region" description="Basic and acidic residues" evidence="1">
    <location>
        <begin position="371"/>
        <end position="388"/>
    </location>
</feature>
<dbReference type="RefSeq" id="WP_311411896.1">
    <property type="nucleotide sequence ID" value="NZ_JAVRFL010000012.1"/>
</dbReference>
<feature type="transmembrane region" description="Helical" evidence="2">
    <location>
        <begin position="75"/>
        <end position="95"/>
    </location>
</feature>
<keyword evidence="2" id="KW-0812">Transmembrane</keyword>
<feature type="transmembrane region" description="Helical" evidence="2">
    <location>
        <begin position="40"/>
        <end position="69"/>
    </location>
</feature>
<feature type="transmembrane region" description="Helical" evidence="2">
    <location>
        <begin position="115"/>
        <end position="133"/>
    </location>
</feature>
<proteinExistence type="predicted"/>
<name>A0ABU2WW12_9ACTN</name>
<accession>A0ABU2WW12</accession>
<organism evidence="3 4">
    <name type="scientific">Micromonospora reichwaldensis</name>
    <dbReference type="NCBI Taxonomy" id="3075516"/>
    <lineage>
        <taxon>Bacteria</taxon>
        <taxon>Bacillati</taxon>
        <taxon>Actinomycetota</taxon>
        <taxon>Actinomycetes</taxon>
        <taxon>Micromonosporales</taxon>
        <taxon>Micromonosporaceae</taxon>
        <taxon>Micromonospora</taxon>
    </lineage>
</organism>
<keyword evidence="4" id="KW-1185">Reference proteome</keyword>
<protein>
    <submittedName>
        <fullName evidence="3">Ferric reductase-like transmembrane domain-containing protein</fullName>
    </submittedName>
</protein>
<feature type="transmembrane region" description="Helical" evidence="2">
    <location>
        <begin position="214"/>
        <end position="236"/>
    </location>
</feature>
<feature type="compositionally biased region" description="Basic and acidic residues" evidence="1">
    <location>
        <begin position="329"/>
        <end position="338"/>
    </location>
</feature>
<gene>
    <name evidence="3" type="ORF">RM555_12500</name>
</gene>
<feature type="compositionally biased region" description="Low complexity" evidence="1">
    <location>
        <begin position="287"/>
        <end position="302"/>
    </location>
</feature>
<comment type="caution">
    <text evidence="3">The sequence shown here is derived from an EMBL/GenBank/DDBJ whole genome shotgun (WGS) entry which is preliminary data.</text>
</comment>
<evidence type="ECO:0000313" key="3">
    <source>
        <dbReference type="EMBL" id="MDT0529809.1"/>
    </source>
</evidence>
<feature type="region of interest" description="Disordered" evidence="1">
    <location>
        <begin position="249"/>
        <end position="429"/>
    </location>
</feature>
<keyword evidence="2" id="KW-1133">Transmembrane helix</keyword>
<feature type="compositionally biased region" description="Basic and acidic residues" evidence="1">
    <location>
        <begin position="274"/>
        <end position="286"/>
    </location>
</feature>
<sequence>MVRRRETIEEQMARAQRNQKPPTVRTTSTSRGARTRSRPAVALLTLSALAALWAATMLTGAGSAAYAYGFFFTEFFAGVVALVALSLTVMMGLLATDRLVLLIRHRVLLQSAHRATGILGVAGLVFHVLTKIATGRAASTDAVVPFVGGRGLYVGLGTVAALLMVSVLWTGVVRARFAGVGPKWLWRTLHSAAYLSWPFAIVHGLNAGRPAKPWVLLSYLACVLLVVLALLVRLSVSLGRRRREQHQAAAMNQALAGRPAEDAPRRSLLRGRTRRADRTAEPERRAATWAGATIAGATVTGTWSAPAARRRDPERFTVPAVPEPGTLRDPARPRRRAAEPVPTGRRRAGGETTRRDRAERDGARRPSAPPRRREEAEAPWDSPRRWEPSDPIYAGPVSAGPVSAAPRSGGGRHSVEDDRDLEPDYWRPPVRYVPEEVPLPADDTPTLVDLASRRARRAAGESRSVRRRRVNADAVDGAYWAGLRGEAK</sequence>
<keyword evidence="2" id="KW-0472">Membrane</keyword>